<evidence type="ECO:0000313" key="4">
    <source>
        <dbReference type="Proteomes" id="UP000248857"/>
    </source>
</evidence>
<dbReference type="RefSeq" id="WP_110988931.1">
    <property type="nucleotide sequence ID" value="NZ_CAWNWM010000034.1"/>
</dbReference>
<keyword evidence="2" id="KW-0605">Phycobilisome</keyword>
<dbReference type="InterPro" id="IPR016024">
    <property type="entry name" value="ARM-type_fold"/>
</dbReference>
<protein>
    <recommendedName>
        <fullName evidence="5">HEAT repeat domain-containing protein</fullName>
    </recommendedName>
</protein>
<dbReference type="GO" id="GO:0030089">
    <property type="term" value="C:phycobilisome"/>
    <property type="evidence" value="ECO:0007669"/>
    <property type="project" value="UniProtKB-KW"/>
</dbReference>
<gene>
    <name evidence="3" type="ORF">C1752_10971</name>
</gene>
<reference evidence="3 4" key="1">
    <citation type="journal article" date="2018" name="Sci. Rep.">
        <title>A novel species of the marine cyanobacterium Acaryochloris with a unique pigment content and lifestyle.</title>
        <authorList>
            <person name="Partensky F."/>
            <person name="Six C."/>
            <person name="Ratin M."/>
            <person name="Garczarek L."/>
            <person name="Vaulot D."/>
            <person name="Probert I."/>
            <person name="Calteau A."/>
            <person name="Gourvil P."/>
            <person name="Marie D."/>
            <person name="Grebert T."/>
            <person name="Bouchier C."/>
            <person name="Le Panse S."/>
            <person name="Gachenot M."/>
            <person name="Rodriguez F."/>
            <person name="Garrido J.L."/>
        </authorList>
    </citation>
    <scope>NUCLEOTIDE SEQUENCE [LARGE SCALE GENOMIC DNA]</scope>
    <source>
        <strain evidence="3 4">RCC1774</strain>
    </source>
</reference>
<proteinExistence type="predicted"/>
<dbReference type="Proteomes" id="UP000248857">
    <property type="component" value="Unassembled WGS sequence"/>
</dbReference>
<evidence type="ECO:0000313" key="3">
    <source>
        <dbReference type="EMBL" id="PZD70542.1"/>
    </source>
</evidence>
<dbReference type="OrthoDB" id="115545at2"/>
<comment type="caution">
    <text evidence="3">The sequence shown here is derived from an EMBL/GenBank/DDBJ whole genome shotgun (WGS) entry which is preliminary data.</text>
</comment>
<keyword evidence="1" id="KW-0042">Antenna complex</keyword>
<evidence type="ECO:0000256" key="2">
    <source>
        <dbReference type="ARBA" id="ARBA00022738"/>
    </source>
</evidence>
<dbReference type="SUPFAM" id="SSF48371">
    <property type="entry name" value="ARM repeat"/>
    <property type="match status" value="1"/>
</dbReference>
<organism evidence="3 4">
    <name type="scientific">Acaryochloris thomasi RCC1774</name>
    <dbReference type="NCBI Taxonomy" id="1764569"/>
    <lineage>
        <taxon>Bacteria</taxon>
        <taxon>Bacillati</taxon>
        <taxon>Cyanobacteriota</taxon>
        <taxon>Cyanophyceae</taxon>
        <taxon>Acaryochloridales</taxon>
        <taxon>Acaryochloridaceae</taxon>
        <taxon>Acaryochloris</taxon>
        <taxon>Acaryochloris thomasi</taxon>
    </lineage>
</organism>
<accession>A0A2W1JHC0</accession>
<dbReference type="Gene3D" id="1.25.10.10">
    <property type="entry name" value="Leucine-rich Repeat Variant"/>
    <property type="match status" value="1"/>
</dbReference>
<dbReference type="InterPro" id="IPR011989">
    <property type="entry name" value="ARM-like"/>
</dbReference>
<dbReference type="EMBL" id="PQWO01000034">
    <property type="protein sequence ID" value="PZD70542.1"/>
    <property type="molecule type" value="Genomic_DNA"/>
</dbReference>
<evidence type="ECO:0008006" key="5">
    <source>
        <dbReference type="Google" id="ProtNLM"/>
    </source>
</evidence>
<evidence type="ECO:0000256" key="1">
    <source>
        <dbReference type="ARBA" id="ARBA00022549"/>
    </source>
</evidence>
<name>A0A2W1JHC0_9CYAN</name>
<keyword evidence="4" id="KW-1185">Reference proteome</keyword>
<dbReference type="AlphaFoldDB" id="A0A2W1JHC0"/>
<sequence length="330" mass="36577">MAKRKNDIETVLSQLDQLADAPPNEETWFALRRGFMSKHGVAVGKAAKIAAKLEWKDGIPDMLKAYERLSHNGANVDPGCIGKANIIKALRRLKAYEPTTYIRGIRYKQFEAVWGGKEDRAAQLRAECAVALAETGYADALLYIADLLADPETEARAGAAQALSCFSGATPIALLRLRALSGELNVRVLEEIFSVLFALSGPPNNSEEEDETVRFVAQFLESSDIDVVSVAAITLGSSRRLLAFNALREFAENSLDEERQRIAFEAIALLRLPEAFDYVVETISRGSEVEARLAEQAMSIYRDDERLWERVETARADRKGEDGLSFLFDD</sequence>